<comment type="subcellular location">
    <subcellularLocation>
        <location evidence="1">Nucleus</location>
    </subcellularLocation>
</comment>
<proteinExistence type="predicted"/>
<evidence type="ECO:0000259" key="5">
    <source>
        <dbReference type="Pfam" id="PF24245"/>
    </source>
</evidence>
<keyword evidence="7" id="KW-1185">Reference proteome</keyword>
<evidence type="ECO:0000313" key="6">
    <source>
        <dbReference type="EMBL" id="KIY69704.1"/>
    </source>
</evidence>
<keyword evidence="2" id="KW-0539">Nucleus</keyword>
<keyword evidence="3" id="KW-0175">Coiled coil</keyword>
<accession>A0A0D7BI16</accession>
<feature type="compositionally biased region" description="Basic and acidic residues" evidence="4">
    <location>
        <begin position="209"/>
        <end position="221"/>
    </location>
</feature>
<feature type="coiled-coil region" evidence="3">
    <location>
        <begin position="40"/>
        <end position="67"/>
    </location>
</feature>
<feature type="compositionally biased region" description="Polar residues" evidence="4">
    <location>
        <begin position="228"/>
        <end position="237"/>
    </location>
</feature>
<sequence length="475" mass="52675">MSRQPSPGPLSTQVPYQMAKHTLPKPKGSAGVGLAQTSEDAKYQQKYKELQRKVKDVELDNDTLQYKVMQAKRGIQRMKLERALLYERLARLPTSPQLERQPLPSASAMQPQYHAPPMDTDTGYGDHARGHPGARAPDPGPSDMYRPLPRRNDPSMPPPNDPGRHHSRSHSRSHVSPPHQHSLPAQVNAPYGNSRGPPKNLYDMPLSQDRLDRGRRPDVHELQGGGYQSQISPQTMDSRSSSSRTHDRQRLGPGTYMNRDSRDPELEREWELHERERRDHSRGRDPASHLSPVTRHRQQQPRHMNEMGGGYADHRSRDDFYRDVPGPAGALGGGPGYPGPLQHSRSETPGSGSGSNGLAGPDGASRPESRDQAYYNDQPRSSTSSFRLRPISGPPPAQEDAEFGHDDGRSALAGGAYPAPSVSSARMDSAARKRREPDVMDVDDPQGPGMAYPSKRYGGDRPRGRDELIDERHAP</sequence>
<evidence type="ECO:0000256" key="1">
    <source>
        <dbReference type="ARBA" id="ARBA00004123"/>
    </source>
</evidence>
<gene>
    <name evidence="6" type="ORF">CYLTODRAFT_393129</name>
</gene>
<dbReference type="Pfam" id="PF24245">
    <property type="entry name" value="INO80F"/>
    <property type="match status" value="1"/>
</dbReference>
<evidence type="ECO:0000256" key="4">
    <source>
        <dbReference type="SAM" id="MobiDB-lite"/>
    </source>
</evidence>
<dbReference type="Proteomes" id="UP000054007">
    <property type="component" value="Unassembled WGS sequence"/>
</dbReference>
<feature type="compositionally biased region" description="Basic and acidic residues" evidence="4">
    <location>
        <begin position="259"/>
        <end position="287"/>
    </location>
</feature>
<dbReference type="OrthoDB" id="10070927at2759"/>
<dbReference type="AlphaFoldDB" id="A0A0D7BI16"/>
<feature type="compositionally biased region" description="Basic and acidic residues" evidence="4">
    <location>
        <begin position="429"/>
        <end position="438"/>
    </location>
</feature>
<evidence type="ECO:0000313" key="7">
    <source>
        <dbReference type="Proteomes" id="UP000054007"/>
    </source>
</evidence>
<name>A0A0D7BI16_9AGAR</name>
<feature type="domain" description="INO80 complex subunit F" evidence="5">
    <location>
        <begin position="43"/>
        <end position="89"/>
    </location>
</feature>
<feature type="region of interest" description="Disordered" evidence="4">
    <location>
        <begin position="92"/>
        <end position="475"/>
    </location>
</feature>
<reference evidence="6 7" key="1">
    <citation type="journal article" date="2015" name="Fungal Genet. Biol.">
        <title>Evolution of novel wood decay mechanisms in Agaricales revealed by the genome sequences of Fistulina hepatica and Cylindrobasidium torrendii.</title>
        <authorList>
            <person name="Floudas D."/>
            <person name="Held B.W."/>
            <person name="Riley R."/>
            <person name="Nagy L.G."/>
            <person name="Koehler G."/>
            <person name="Ransdell A.S."/>
            <person name="Younus H."/>
            <person name="Chow J."/>
            <person name="Chiniquy J."/>
            <person name="Lipzen A."/>
            <person name="Tritt A."/>
            <person name="Sun H."/>
            <person name="Haridas S."/>
            <person name="LaButti K."/>
            <person name="Ohm R.A."/>
            <person name="Kues U."/>
            <person name="Blanchette R.A."/>
            <person name="Grigoriev I.V."/>
            <person name="Minto R.E."/>
            <person name="Hibbett D.S."/>
        </authorList>
    </citation>
    <scope>NUCLEOTIDE SEQUENCE [LARGE SCALE GENOMIC DNA]</scope>
    <source>
        <strain evidence="6 7">FP15055 ss-10</strain>
    </source>
</reference>
<evidence type="ECO:0000256" key="2">
    <source>
        <dbReference type="ARBA" id="ARBA00023242"/>
    </source>
</evidence>
<feature type="compositionally biased region" description="Polar residues" evidence="4">
    <location>
        <begin position="1"/>
        <end position="15"/>
    </location>
</feature>
<organism evidence="6 7">
    <name type="scientific">Cylindrobasidium torrendii FP15055 ss-10</name>
    <dbReference type="NCBI Taxonomy" id="1314674"/>
    <lineage>
        <taxon>Eukaryota</taxon>
        <taxon>Fungi</taxon>
        <taxon>Dikarya</taxon>
        <taxon>Basidiomycota</taxon>
        <taxon>Agaricomycotina</taxon>
        <taxon>Agaricomycetes</taxon>
        <taxon>Agaricomycetidae</taxon>
        <taxon>Agaricales</taxon>
        <taxon>Marasmiineae</taxon>
        <taxon>Physalacriaceae</taxon>
        <taxon>Cylindrobasidium</taxon>
    </lineage>
</organism>
<evidence type="ECO:0000256" key="3">
    <source>
        <dbReference type="SAM" id="Coils"/>
    </source>
</evidence>
<feature type="region of interest" description="Disordered" evidence="4">
    <location>
        <begin position="1"/>
        <end position="34"/>
    </location>
</feature>
<dbReference type="EMBL" id="KN880479">
    <property type="protein sequence ID" value="KIY69704.1"/>
    <property type="molecule type" value="Genomic_DNA"/>
</dbReference>
<dbReference type="InterPro" id="IPR056513">
    <property type="entry name" value="INO80F"/>
</dbReference>
<dbReference type="STRING" id="1314674.A0A0D7BI16"/>
<feature type="compositionally biased region" description="Basic and acidic residues" evidence="4">
    <location>
        <begin position="312"/>
        <end position="322"/>
    </location>
</feature>
<dbReference type="GO" id="GO:0005634">
    <property type="term" value="C:nucleus"/>
    <property type="evidence" value="ECO:0007669"/>
    <property type="project" value="UniProtKB-SubCell"/>
</dbReference>
<feature type="compositionally biased region" description="Basic and acidic residues" evidence="4">
    <location>
        <begin position="457"/>
        <end position="475"/>
    </location>
</feature>
<protein>
    <recommendedName>
        <fullName evidence="5">INO80 complex subunit F domain-containing protein</fullName>
    </recommendedName>
</protein>